<gene>
    <name evidence="4" type="ORF">BCR41DRAFT_356934</name>
</gene>
<dbReference type="GO" id="GO:0030170">
    <property type="term" value="F:pyridoxal phosphate binding"/>
    <property type="evidence" value="ECO:0007669"/>
    <property type="project" value="InterPro"/>
</dbReference>
<dbReference type="Pfam" id="PF00202">
    <property type="entry name" value="Aminotran_3"/>
    <property type="match status" value="2"/>
</dbReference>
<dbReference type="Gene3D" id="3.40.50.300">
    <property type="entry name" value="P-loop containing nucleotide triphosphate hydrolases"/>
    <property type="match status" value="1"/>
</dbReference>
<proteinExistence type="inferred from homology"/>
<dbReference type="AlphaFoldDB" id="A0A1Y2GHP9"/>
<dbReference type="PANTHER" id="PTHR42684">
    <property type="entry name" value="ADENOSYLMETHIONINE-8-AMINO-7-OXONONANOATE AMINOTRANSFERASE"/>
    <property type="match status" value="1"/>
</dbReference>
<dbReference type="EMBL" id="MCFF01000028">
    <property type="protein sequence ID" value="ORZ11257.1"/>
    <property type="molecule type" value="Genomic_DNA"/>
</dbReference>
<dbReference type="UniPathway" id="UPA00078"/>
<dbReference type="InterPro" id="IPR004472">
    <property type="entry name" value="DTB_synth_BioD"/>
</dbReference>
<sequence length="829" mass="91536">MAHLPTRSFQAYQVFAANTNVGKTILSTGLVRAAAALSIGADKQKKTKAFYLKPVQTGYPVDCDARHVKAYAPLVETSRLYAYPDPVSPHIATTEPPPDSEVLQATINALRTFKQTLGPSDKGWALLETAGGVNSPIMSGELQSRFYRPLRLPTVLVGDSHLGGISTTLTSYESLHQYGYDIPALLLFENTCRNDQFLYRHILKLTATEAKENRPIIYAMPPPPQKLADPKEDAEQLQEYYEQTEDHFRQVVEALGQYHHQRLDRLESLADKARTSIWWPFTQHQTVKEVTVIDSAYGDIMTTYLESKKDTQSIGTSTQNVTVANESDGGRQWKWKEMFDGCASWWTQGLGHGSPELTQSAAYAAGRYGHVMFPECAHEPAVKLTETLLETVGDGWASRVFFSDNGSTAVEVALKMALKASQDRYIDLGQATGQVEVIGIDGGYHGDTIGAMNACSPNLYNAQVTWYKSHGHWFNPPTVLFKDSHFQVTVPAEMTKDGAPLKVSIDNLSSVFSKSPLSSSMPSCSNGQDPRLKIYRTHIRETLTRLTQKEKRSFGALLMEPVLMGAGGMVWVDPLFQRCLVEEVRAFKGFGTEISPVKNPHVPAKNNWKGLPVVFDEVFTGCWRLGRKSAADMLQVDPDIAAYAKLLTGGLISLATTLTSDAIFNNFLSETKTDALLHGHSYTAHPIGCAVANTSLQAYRLMESHGDADQARQDWGAAPYGEQGIWCSWNQKVVNKISKMKHVAGVVPLGSVLAIQMQELDGPSGYASLVSQKVQSKLREKEHEDSEIEVAIFGRPLGNVVYMIASQVSTREQLAKVENILLRVLESQI</sequence>
<accession>A0A1Y2GHP9</accession>
<dbReference type="GO" id="GO:0005524">
    <property type="term" value="F:ATP binding"/>
    <property type="evidence" value="ECO:0007669"/>
    <property type="project" value="InterPro"/>
</dbReference>
<dbReference type="InterPro" id="IPR027417">
    <property type="entry name" value="P-loop_NTPase"/>
</dbReference>
<dbReference type="GeneID" id="33566610"/>
<comment type="caution">
    <text evidence="4">The sequence shown here is derived from an EMBL/GenBank/DDBJ whole genome shotgun (WGS) entry which is preliminary data.</text>
</comment>
<dbReference type="HAMAP" id="MF_00336">
    <property type="entry name" value="BioD"/>
    <property type="match status" value="1"/>
</dbReference>
<dbReference type="InterPro" id="IPR015421">
    <property type="entry name" value="PyrdxlP-dep_Trfase_major"/>
</dbReference>
<evidence type="ECO:0000256" key="3">
    <source>
        <dbReference type="ARBA" id="ARBA00022679"/>
    </source>
</evidence>
<dbReference type="GO" id="GO:0004141">
    <property type="term" value="F:dethiobiotin synthase activity"/>
    <property type="evidence" value="ECO:0007669"/>
    <property type="project" value="InterPro"/>
</dbReference>
<keyword evidence="3" id="KW-0808">Transferase</keyword>
<dbReference type="GO" id="GO:0000287">
    <property type="term" value="F:magnesium ion binding"/>
    <property type="evidence" value="ECO:0007669"/>
    <property type="project" value="InterPro"/>
</dbReference>
<protein>
    <submittedName>
        <fullName evidence="4">Adenosylmethionine-8-amino-7-oxononanoate transaminase</fullName>
    </submittedName>
</protein>
<keyword evidence="2" id="KW-0032">Aminotransferase</keyword>
<dbReference type="InParanoid" id="A0A1Y2GHP9"/>
<reference evidence="4 5" key="1">
    <citation type="submission" date="2016-07" db="EMBL/GenBank/DDBJ databases">
        <title>Pervasive Adenine N6-methylation of Active Genes in Fungi.</title>
        <authorList>
            <consortium name="DOE Joint Genome Institute"/>
            <person name="Mondo S.J."/>
            <person name="Dannebaum R.O."/>
            <person name="Kuo R.C."/>
            <person name="Labutti K."/>
            <person name="Haridas S."/>
            <person name="Kuo A."/>
            <person name="Salamov A."/>
            <person name="Ahrendt S.R."/>
            <person name="Lipzen A."/>
            <person name="Sullivan W."/>
            <person name="Andreopoulos W.B."/>
            <person name="Clum A."/>
            <person name="Lindquist E."/>
            <person name="Daum C."/>
            <person name="Ramamoorthy G.K."/>
            <person name="Gryganskyi A."/>
            <person name="Culley D."/>
            <person name="Magnuson J.K."/>
            <person name="James T.Y."/>
            <person name="O'Malley M.A."/>
            <person name="Stajich J.E."/>
            <person name="Spatafora J.W."/>
            <person name="Visel A."/>
            <person name="Grigoriev I.V."/>
        </authorList>
    </citation>
    <scope>NUCLEOTIDE SEQUENCE [LARGE SCALE GENOMIC DNA]</scope>
    <source>
        <strain evidence="4 5">NRRL 3116</strain>
    </source>
</reference>
<dbReference type="GO" id="GO:0005739">
    <property type="term" value="C:mitochondrion"/>
    <property type="evidence" value="ECO:0007669"/>
    <property type="project" value="UniProtKB-SubCell"/>
</dbReference>
<dbReference type="RefSeq" id="XP_021879572.1">
    <property type="nucleotide sequence ID" value="XM_022024766.1"/>
</dbReference>
<dbReference type="InterPro" id="IPR005814">
    <property type="entry name" value="Aminotrans_3"/>
</dbReference>
<evidence type="ECO:0000256" key="1">
    <source>
        <dbReference type="ARBA" id="ARBA00004173"/>
    </source>
</evidence>
<dbReference type="Proteomes" id="UP000193648">
    <property type="component" value="Unassembled WGS sequence"/>
</dbReference>
<dbReference type="CDD" id="cd03109">
    <property type="entry name" value="DTBS"/>
    <property type="match status" value="1"/>
</dbReference>
<dbReference type="InterPro" id="IPR049704">
    <property type="entry name" value="Aminotrans_3_PPA_site"/>
</dbReference>
<dbReference type="Pfam" id="PF13500">
    <property type="entry name" value="AAA_26"/>
    <property type="match status" value="1"/>
</dbReference>
<dbReference type="GO" id="GO:0009102">
    <property type="term" value="P:biotin biosynthetic process"/>
    <property type="evidence" value="ECO:0007669"/>
    <property type="project" value="UniProtKB-UniPathway"/>
</dbReference>
<dbReference type="STRING" id="64571.A0A1Y2GHP9"/>
<evidence type="ECO:0000256" key="2">
    <source>
        <dbReference type="ARBA" id="ARBA00022576"/>
    </source>
</evidence>
<dbReference type="GO" id="GO:0004015">
    <property type="term" value="F:adenosylmethionine-8-amino-7-oxononanoate transaminase activity"/>
    <property type="evidence" value="ECO:0007669"/>
    <property type="project" value="TreeGrafter"/>
</dbReference>
<dbReference type="SUPFAM" id="SSF53383">
    <property type="entry name" value="PLP-dependent transferases"/>
    <property type="match status" value="1"/>
</dbReference>
<dbReference type="Gene3D" id="3.40.640.10">
    <property type="entry name" value="Type I PLP-dependent aspartate aminotransferase-like (Major domain)"/>
    <property type="match status" value="1"/>
</dbReference>
<dbReference type="InterPro" id="IPR015424">
    <property type="entry name" value="PyrdxlP-dep_Trfase"/>
</dbReference>
<organism evidence="4 5">
    <name type="scientific">Lobosporangium transversale</name>
    <dbReference type="NCBI Taxonomy" id="64571"/>
    <lineage>
        <taxon>Eukaryota</taxon>
        <taxon>Fungi</taxon>
        <taxon>Fungi incertae sedis</taxon>
        <taxon>Mucoromycota</taxon>
        <taxon>Mortierellomycotina</taxon>
        <taxon>Mortierellomycetes</taxon>
        <taxon>Mortierellales</taxon>
        <taxon>Mortierellaceae</taxon>
        <taxon>Lobosporangium</taxon>
    </lineage>
</organism>
<name>A0A1Y2GHP9_9FUNG</name>
<dbReference type="SUPFAM" id="SSF52540">
    <property type="entry name" value="P-loop containing nucleoside triphosphate hydrolases"/>
    <property type="match status" value="1"/>
</dbReference>
<dbReference type="PANTHER" id="PTHR42684:SF3">
    <property type="entry name" value="ADENOSYLMETHIONINE-8-AMINO-7-OXONONANOATE AMINOTRANSFERASE"/>
    <property type="match status" value="1"/>
</dbReference>
<dbReference type="OrthoDB" id="425114at2759"/>
<keyword evidence="5" id="KW-1185">Reference proteome</keyword>
<dbReference type="PROSITE" id="PS00600">
    <property type="entry name" value="AA_TRANSFER_CLASS_3"/>
    <property type="match status" value="1"/>
</dbReference>
<evidence type="ECO:0000313" key="5">
    <source>
        <dbReference type="Proteomes" id="UP000193648"/>
    </source>
</evidence>
<evidence type="ECO:0000313" key="4">
    <source>
        <dbReference type="EMBL" id="ORZ11257.1"/>
    </source>
</evidence>
<comment type="subcellular location">
    <subcellularLocation>
        <location evidence="1">Mitochondrion</location>
    </subcellularLocation>
</comment>